<dbReference type="Proteomes" id="UP001305498">
    <property type="component" value="Chromosome"/>
</dbReference>
<dbReference type="KEGG" id="mbet:N8K70_08090"/>
<sequence>MNARLVVVTLLKPGASLVLLVEEDREGSGFLGSDVVGVGDVDPGEERLVEQASDGIGRLLVDRVAVGE</sequence>
<proteinExistence type="predicted"/>
<name>A0AA97I762_9MICO</name>
<dbReference type="EMBL" id="CP118157">
    <property type="protein sequence ID" value="WOF24599.1"/>
    <property type="molecule type" value="Genomic_DNA"/>
</dbReference>
<reference evidence="1 2" key="1">
    <citation type="submission" date="2023-02" db="EMBL/GenBank/DDBJ databases">
        <title>Microbacterium betulae sp. nov., isolated from birch wood.</title>
        <authorList>
            <person name="Pasciak M."/>
            <person name="Pawlik K.J."/>
            <person name="Martynowski D."/>
            <person name="Laczmanski L."/>
            <person name="Ciekot J."/>
            <person name="Szponar B."/>
            <person name="Wojcik-Fatla A."/>
            <person name="Mackiewicz B."/>
            <person name="Farian E."/>
            <person name="Cholewa G."/>
            <person name="Cholewa A."/>
            <person name="Dutkiewicz J."/>
        </authorList>
    </citation>
    <scope>NUCLEOTIDE SEQUENCE [LARGE SCALE GENOMIC DNA]</scope>
    <source>
        <strain evidence="1 2">AB</strain>
    </source>
</reference>
<evidence type="ECO:0000313" key="1">
    <source>
        <dbReference type="EMBL" id="WOF24599.1"/>
    </source>
</evidence>
<gene>
    <name evidence="1" type="ORF">N8K70_08090</name>
</gene>
<dbReference type="RefSeq" id="WP_317141072.1">
    <property type="nucleotide sequence ID" value="NZ_CP118157.1"/>
</dbReference>
<dbReference type="AlphaFoldDB" id="A0AA97I762"/>
<keyword evidence="2" id="KW-1185">Reference proteome</keyword>
<protein>
    <submittedName>
        <fullName evidence="1">Uncharacterized protein</fullName>
    </submittedName>
</protein>
<accession>A0AA97I762</accession>
<evidence type="ECO:0000313" key="2">
    <source>
        <dbReference type="Proteomes" id="UP001305498"/>
    </source>
</evidence>
<organism evidence="1 2">
    <name type="scientific">Microbacterium betulae</name>
    <dbReference type="NCBI Taxonomy" id="2981139"/>
    <lineage>
        <taxon>Bacteria</taxon>
        <taxon>Bacillati</taxon>
        <taxon>Actinomycetota</taxon>
        <taxon>Actinomycetes</taxon>
        <taxon>Micrococcales</taxon>
        <taxon>Microbacteriaceae</taxon>
        <taxon>Microbacterium</taxon>
    </lineage>
</organism>